<name>A0ABX2JZ47_9MYCO</name>
<dbReference type="Pfam" id="PF01370">
    <property type="entry name" value="Epimerase"/>
    <property type="match status" value="1"/>
</dbReference>
<sequence>MEGRPSVTKPIAIIGAASFVGARIVERAELLGDMPIIPIVRSPRSQGRLARFGARLALGDAGDAASLIPHIKGCRMVVNLTLADDRRILGDVQAMYAACQEAEVPLFVHMSSAEVFGRAEEPGLNDESVADSPHWMAYAHGKRAAETWLRSQPDGPVRVVILRPGLVWGPGAGWLVDPAQALLDGTAYLFNEGRGICNLIHVDNLMAHLVQLANSPNPRSGVFNIADAETHTWADFYGAVAHEVGVDPSTIRMLSESAFQESRLQTIRQKISNIAPARAVKRRMSGDTKGWIKQALRDRLSPPISEPQPITPEPAVSKQLWWLQGTARKLPSTKFAERYPDLRLQPFTELMSASGRWLRYAGFENPDAHA</sequence>
<keyword evidence="3" id="KW-1185">Reference proteome</keyword>
<feature type="domain" description="NAD-dependent epimerase/dehydratase" evidence="1">
    <location>
        <begin position="11"/>
        <end position="226"/>
    </location>
</feature>
<evidence type="ECO:0000313" key="3">
    <source>
        <dbReference type="Proteomes" id="UP000708347"/>
    </source>
</evidence>
<evidence type="ECO:0000259" key="1">
    <source>
        <dbReference type="Pfam" id="PF01370"/>
    </source>
</evidence>
<proteinExistence type="predicted"/>
<dbReference type="InterPro" id="IPR036291">
    <property type="entry name" value="NAD(P)-bd_dom_sf"/>
</dbReference>
<dbReference type="CDD" id="cd08946">
    <property type="entry name" value="SDR_e"/>
    <property type="match status" value="1"/>
</dbReference>
<gene>
    <name evidence="2" type="ORF">FEG63_16080</name>
</gene>
<reference evidence="2 3" key="1">
    <citation type="submission" date="2019-05" db="EMBL/GenBank/DDBJ databases">
        <title>Mycolicibacterium sphagni ENV482 genome assembly.</title>
        <authorList>
            <person name="Chen W."/>
            <person name="Faulkner N.W."/>
            <person name="Hyman M.R."/>
        </authorList>
    </citation>
    <scope>NUCLEOTIDE SEQUENCE [LARGE SCALE GENOMIC DNA]</scope>
    <source>
        <strain evidence="2 3">ENV482</strain>
    </source>
</reference>
<evidence type="ECO:0000313" key="2">
    <source>
        <dbReference type="EMBL" id="NTY61064.1"/>
    </source>
</evidence>
<dbReference type="EMBL" id="VBSB01000010">
    <property type="protein sequence ID" value="NTY61064.1"/>
    <property type="molecule type" value="Genomic_DNA"/>
</dbReference>
<dbReference type="SUPFAM" id="SSF51735">
    <property type="entry name" value="NAD(P)-binding Rossmann-fold domains"/>
    <property type="match status" value="1"/>
</dbReference>
<accession>A0ABX2JZ47</accession>
<dbReference type="PANTHER" id="PTHR48079:SF6">
    <property type="entry name" value="NAD(P)-BINDING DOMAIN-CONTAINING PROTEIN-RELATED"/>
    <property type="match status" value="1"/>
</dbReference>
<dbReference type="PANTHER" id="PTHR48079">
    <property type="entry name" value="PROTEIN YEEZ"/>
    <property type="match status" value="1"/>
</dbReference>
<comment type="caution">
    <text evidence="2">The sequence shown here is derived from an EMBL/GenBank/DDBJ whole genome shotgun (WGS) entry which is preliminary data.</text>
</comment>
<organism evidence="2 3">
    <name type="scientific">Mycolicibacterium sphagni</name>
    <dbReference type="NCBI Taxonomy" id="1786"/>
    <lineage>
        <taxon>Bacteria</taxon>
        <taxon>Bacillati</taxon>
        <taxon>Actinomycetota</taxon>
        <taxon>Actinomycetes</taxon>
        <taxon>Mycobacteriales</taxon>
        <taxon>Mycobacteriaceae</taxon>
        <taxon>Mycolicibacterium</taxon>
    </lineage>
</organism>
<dbReference type="Gene3D" id="3.40.50.720">
    <property type="entry name" value="NAD(P)-binding Rossmann-like Domain"/>
    <property type="match status" value="1"/>
</dbReference>
<dbReference type="InterPro" id="IPR001509">
    <property type="entry name" value="Epimerase_deHydtase"/>
</dbReference>
<dbReference type="Proteomes" id="UP000708347">
    <property type="component" value="Unassembled WGS sequence"/>
</dbReference>
<protein>
    <submittedName>
        <fullName evidence="2">NAD(P)-dependent oxidoreductase</fullName>
    </submittedName>
</protein>
<dbReference type="InterPro" id="IPR051783">
    <property type="entry name" value="NAD(P)-dependent_oxidoreduct"/>
</dbReference>